<gene>
    <name evidence="3" type="ORF">ATO9_22175</name>
</gene>
<keyword evidence="1" id="KW-0472">Membrane</keyword>
<dbReference type="AlphaFoldDB" id="A0A0A0EBW1"/>
<evidence type="ECO:0000313" key="3">
    <source>
        <dbReference type="EMBL" id="KGM46727.1"/>
    </source>
</evidence>
<dbReference type="STRING" id="1461694.ATO9_22175"/>
<dbReference type="Gene3D" id="1.10.287.70">
    <property type="match status" value="1"/>
</dbReference>
<feature type="transmembrane region" description="Helical" evidence="1">
    <location>
        <begin position="20"/>
        <end position="45"/>
    </location>
</feature>
<sequence length="161" mass="17797">MYGQIDLFEQEDGFGCMTELMAMFVGICAAIVMGIVHHYALSGILKFSPQRSDGSGFRIILTFSALLLLHVLELVTLAVFNTMVVASVLPQSFSNSPPMFQDVLYVTGISFSTLGYSSIEVVGPFRLLLMLQSLLGFMLLTWSATFLYSACQQVWQKAKDD</sequence>
<dbReference type="Pfam" id="PF07885">
    <property type="entry name" value="Ion_trans_2"/>
    <property type="match status" value="1"/>
</dbReference>
<organism evidence="3 4">
    <name type="scientific">Pseudooceanicola atlanticus</name>
    <dbReference type="NCBI Taxonomy" id="1461694"/>
    <lineage>
        <taxon>Bacteria</taxon>
        <taxon>Pseudomonadati</taxon>
        <taxon>Pseudomonadota</taxon>
        <taxon>Alphaproteobacteria</taxon>
        <taxon>Rhodobacterales</taxon>
        <taxon>Paracoccaceae</taxon>
        <taxon>Pseudooceanicola</taxon>
    </lineage>
</organism>
<protein>
    <submittedName>
        <fullName evidence="3">Metal transporter</fullName>
    </submittedName>
</protein>
<keyword evidence="1" id="KW-1133">Transmembrane helix</keyword>
<reference evidence="3 4" key="1">
    <citation type="journal article" date="2015" name="Antonie Van Leeuwenhoek">
        <title>Pseudooceanicola atlanticus gen. nov. sp. nov., isolated from surface seawater of the Atlantic Ocean and reclassification of Oceanicola batsensis, Oceanicola marinus, Oceanicola nitratireducens, Oceanicola nanhaiensis, Oceanicola antarcticus and Oceanicola flagellatus, as Pseudooceanicola batsensis comb. nov., Pseudooceanicola marinus comb. nov., Pseudooceanicola nitratireducens comb. nov., Pseudooceanicola nanhaiensis comb. nov., Pseudooceanicola antarcticus comb. nov., and Pseudooceanicola flagellatus comb. nov.</title>
        <authorList>
            <person name="Lai Q."/>
            <person name="Li G."/>
            <person name="Liu X."/>
            <person name="Du Y."/>
            <person name="Sun F."/>
            <person name="Shao Z."/>
        </authorList>
    </citation>
    <scope>NUCLEOTIDE SEQUENCE [LARGE SCALE GENOMIC DNA]</scope>
    <source>
        <strain evidence="3 4">22II-s11g</strain>
    </source>
</reference>
<evidence type="ECO:0000256" key="1">
    <source>
        <dbReference type="SAM" id="Phobius"/>
    </source>
</evidence>
<accession>A0A0A0EBW1</accession>
<feature type="transmembrane region" description="Helical" evidence="1">
    <location>
        <begin position="57"/>
        <end position="83"/>
    </location>
</feature>
<feature type="domain" description="Potassium channel" evidence="2">
    <location>
        <begin position="82"/>
        <end position="150"/>
    </location>
</feature>
<comment type="caution">
    <text evidence="3">The sequence shown here is derived from an EMBL/GenBank/DDBJ whole genome shotgun (WGS) entry which is preliminary data.</text>
</comment>
<dbReference type="EMBL" id="AQQX01000023">
    <property type="protein sequence ID" value="KGM46727.1"/>
    <property type="molecule type" value="Genomic_DNA"/>
</dbReference>
<dbReference type="SUPFAM" id="SSF81324">
    <property type="entry name" value="Voltage-gated potassium channels"/>
    <property type="match status" value="1"/>
</dbReference>
<proteinExistence type="predicted"/>
<evidence type="ECO:0000313" key="4">
    <source>
        <dbReference type="Proteomes" id="UP000030004"/>
    </source>
</evidence>
<keyword evidence="1" id="KW-0812">Transmembrane</keyword>
<feature type="transmembrane region" description="Helical" evidence="1">
    <location>
        <begin position="134"/>
        <end position="155"/>
    </location>
</feature>
<keyword evidence="4" id="KW-1185">Reference proteome</keyword>
<evidence type="ECO:0000259" key="2">
    <source>
        <dbReference type="Pfam" id="PF07885"/>
    </source>
</evidence>
<dbReference type="Proteomes" id="UP000030004">
    <property type="component" value="Unassembled WGS sequence"/>
</dbReference>
<name>A0A0A0EBW1_9RHOB</name>
<dbReference type="eggNOG" id="ENOG50335KC">
    <property type="taxonomic scope" value="Bacteria"/>
</dbReference>
<dbReference type="OrthoDB" id="2974133at2"/>
<dbReference type="InterPro" id="IPR013099">
    <property type="entry name" value="K_chnl_dom"/>
</dbReference>